<evidence type="ECO:0000313" key="3">
    <source>
        <dbReference type="Proteomes" id="UP001642484"/>
    </source>
</evidence>
<evidence type="ECO:0000313" key="2">
    <source>
        <dbReference type="EMBL" id="CAK9074963.1"/>
    </source>
</evidence>
<feature type="domain" description="Fungal lipase-type" evidence="1">
    <location>
        <begin position="229"/>
        <end position="272"/>
    </location>
</feature>
<evidence type="ECO:0000259" key="1">
    <source>
        <dbReference type="Pfam" id="PF01764"/>
    </source>
</evidence>
<dbReference type="Pfam" id="PF01764">
    <property type="entry name" value="Lipase_3"/>
    <property type="match status" value="1"/>
</dbReference>
<accession>A0ABP0PHE3</accession>
<dbReference type="EMBL" id="CAXAMN010023062">
    <property type="protein sequence ID" value="CAK9074963.1"/>
    <property type="molecule type" value="Genomic_DNA"/>
</dbReference>
<proteinExistence type="predicted"/>
<reference evidence="2 3" key="1">
    <citation type="submission" date="2024-02" db="EMBL/GenBank/DDBJ databases">
        <authorList>
            <person name="Chen Y."/>
            <person name="Shah S."/>
            <person name="Dougan E. K."/>
            <person name="Thang M."/>
            <person name="Chan C."/>
        </authorList>
    </citation>
    <scope>NUCLEOTIDE SEQUENCE [LARGE SCALE GENOMIC DNA]</scope>
</reference>
<sequence length="413" mass="45729">MGSSDFSGADVGERPRRRKTMGTVTEPFAYLFWFLAAICIPLGETQIWQQDQAEVHQDDFVLPELRLLQVSKSVHRSPIESRPELWKRASSWNNLSDILRDEPAGAFHSHLDVLAQAIGILYESAPPQGRTGANTTSNLMGSDSHWEHLVHFDRAPVPGGVFARAWREVGRSQILVAYKGVCTDPKVEQCKIDLCFLGQYAWLCLRNYGSVSANVSRLMGFDVKTCSKYQALLNFTDQAMALVQDLQKAYPRDQFILTGHSLGGMLAILTAGDPRVTRGDAVALAFAPTPWRKVAQLQGEADGLVALCDPYDCGINSFFVPGARLAASTCLFLHQEEPKPCQGLPEPYETSRWRDELLRARPGDPLVPLLLCKGSAHRWAHYKALLSATDSARSNLPVCSRDFSVLQTRLSTG</sequence>
<protein>
    <recommendedName>
        <fullName evidence="1">Fungal lipase-type domain-containing protein</fullName>
    </recommendedName>
</protein>
<dbReference type="Gene3D" id="3.40.50.1820">
    <property type="entry name" value="alpha/beta hydrolase"/>
    <property type="match status" value="1"/>
</dbReference>
<organism evidence="2 3">
    <name type="scientific">Durusdinium trenchii</name>
    <dbReference type="NCBI Taxonomy" id="1381693"/>
    <lineage>
        <taxon>Eukaryota</taxon>
        <taxon>Sar</taxon>
        <taxon>Alveolata</taxon>
        <taxon>Dinophyceae</taxon>
        <taxon>Suessiales</taxon>
        <taxon>Symbiodiniaceae</taxon>
        <taxon>Durusdinium</taxon>
    </lineage>
</organism>
<gene>
    <name evidence="2" type="ORF">CCMP2556_LOCUS36907</name>
</gene>
<comment type="caution">
    <text evidence="2">The sequence shown here is derived from an EMBL/GenBank/DDBJ whole genome shotgun (WGS) entry which is preliminary data.</text>
</comment>
<keyword evidence="3" id="KW-1185">Reference proteome</keyword>
<name>A0ABP0PHE3_9DINO</name>
<dbReference type="InterPro" id="IPR029058">
    <property type="entry name" value="AB_hydrolase_fold"/>
</dbReference>
<dbReference type="SUPFAM" id="SSF53474">
    <property type="entry name" value="alpha/beta-Hydrolases"/>
    <property type="match status" value="1"/>
</dbReference>
<dbReference type="InterPro" id="IPR002921">
    <property type="entry name" value="Fungal_lipase-type"/>
</dbReference>
<dbReference type="Proteomes" id="UP001642484">
    <property type="component" value="Unassembled WGS sequence"/>
</dbReference>